<comment type="caution">
    <text evidence="2">The sequence shown here is derived from an EMBL/GenBank/DDBJ whole genome shotgun (WGS) entry which is preliminary data.</text>
</comment>
<evidence type="ECO:0000259" key="1">
    <source>
        <dbReference type="SMART" id="SM00912"/>
    </source>
</evidence>
<dbReference type="AlphaFoldDB" id="A0AAD4QSR6"/>
<dbReference type="Proteomes" id="UP001201812">
    <property type="component" value="Unassembled WGS sequence"/>
</dbReference>
<gene>
    <name evidence="2" type="ORF">DdX_22006</name>
</gene>
<dbReference type="InterPro" id="IPR024973">
    <property type="entry name" value="ESPR"/>
</dbReference>
<dbReference type="Pfam" id="PF05860">
    <property type="entry name" value="TPS"/>
    <property type="match status" value="1"/>
</dbReference>
<name>A0AAD4QSR6_9BILA</name>
<sequence>MNRHLHRVVFNAARGMRMVVQETAASTGKGASRATTAAGAAAVAGVLIAGAAHAQIVGAPNVPGNLRPNVLMAPNGVPLVTSRRLPLQASRATSTTSSASTQLGGFVQGNPNLATGTARIILNEVNGGTPSQLRGYIEVGGQRAEVIIANPAGISVDGGGFINASRATLTTGTPQFNAVGGLDSFLVRGGTITIDGAGLDASKTDYAAILARAVQANASILGQRTQGGDWREPDQRGP</sequence>
<organism evidence="2 3">
    <name type="scientific">Ditylenchus destructor</name>
    <dbReference type="NCBI Taxonomy" id="166010"/>
    <lineage>
        <taxon>Eukaryota</taxon>
        <taxon>Metazoa</taxon>
        <taxon>Ecdysozoa</taxon>
        <taxon>Nematoda</taxon>
        <taxon>Chromadorea</taxon>
        <taxon>Rhabditida</taxon>
        <taxon>Tylenchina</taxon>
        <taxon>Tylenchomorpha</taxon>
        <taxon>Sphaerularioidea</taxon>
        <taxon>Anguinidae</taxon>
        <taxon>Anguininae</taxon>
        <taxon>Ditylenchus</taxon>
    </lineage>
</organism>
<dbReference type="InterPro" id="IPR011050">
    <property type="entry name" value="Pectin_lyase_fold/virulence"/>
</dbReference>
<protein>
    <submittedName>
        <fullName evidence="2">Hemagglutination activity domain-containing protein</fullName>
    </submittedName>
</protein>
<accession>A0AAD4QSR6</accession>
<reference evidence="2" key="1">
    <citation type="submission" date="2022-01" db="EMBL/GenBank/DDBJ databases">
        <title>Genome Sequence Resource for Two Populations of Ditylenchus destructor, the Migratory Endoparasitic Phytonematode.</title>
        <authorList>
            <person name="Zhang H."/>
            <person name="Lin R."/>
            <person name="Xie B."/>
        </authorList>
    </citation>
    <scope>NUCLEOTIDE SEQUENCE</scope>
    <source>
        <strain evidence="2">BazhouSP</strain>
    </source>
</reference>
<dbReference type="Pfam" id="PF13018">
    <property type="entry name" value="ESPR"/>
    <property type="match status" value="1"/>
</dbReference>
<evidence type="ECO:0000313" key="2">
    <source>
        <dbReference type="EMBL" id="KAI1691233.1"/>
    </source>
</evidence>
<dbReference type="SUPFAM" id="SSF51126">
    <property type="entry name" value="Pectin lyase-like"/>
    <property type="match status" value="1"/>
</dbReference>
<dbReference type="SMART" id="SM00912">
    <property type="entry name" value="Haemagg_act"/>
    <property type="match status" value="1"/>
</dbReference>
<dbReference type="InterPro" id="IPR012334">
    <property type="entry name" value="Pectin_lyas_fold"/>
</dbReference>
<keyword evidence="3" id="KW-1185">Reference proteome</keyword>
<dbReference type="InterPro" id="IPR008638">
    <property type="entry name" value="FhaB/CdiA-like_TPS"/>
</dbReference>
<evidence type="ECO:0000313" key="3">
    <source>
        <dbReference type="Proteomes" id="UP001201812"/>
    </source>
</evidence>
<feature type="domain" description="Filamentous haemagglutinin FhaB/tRNA nuclease CdiA-like TPS" evidence="1">
    <location>
        <begin position="74"/>
        <end position="179"/>
    </location>
</feature>
<dbReference type="NCBIfam" id="TIGR01901">
    <property type="entry name" value="adhes_NPXG"/>
    <property type="match status" value="1"/>
</dbReference>
<proteinExistence type="predicted"/>
<dbReference type="EMBL" id="JAKKPZ010000976">
    <property type="protein sequence ID" value="KAI1691233.1"/>
    <property type="molecule type" value="Genomic_DNA"/>
</dbReference>
<dbReference type="Gene3D" id="2.160.20.10">
    <property type="entry name" value="Single-stranded right-handed beta-helix, Pectin lyase-like"/>
    <property type="match status" value="1"/>
</dbReference>